<organism evidence="1 2">
    <name type="scientific">Agromyces badenianii</name>
    <dbReference type="NCBI Taxonomy" id="2080742"/>
    <lineage>
        <taxon>Bacteria</taxon>
        <taxon>Bacillati</taxon>
        <taxon>Actinomycetota</taxon>
        <taxon>Actinomycetes</taxon>
        <taxon>Micrococcales</taxon>
        <taxon>Microbacteriaceae</taxon>
        <taxon>Agromyces</taxon>
    </lineage>
</organism>
<dbReference type="Proteomes" id="UP000244729">
    <property type="component" value="Chromosome"/>
</dbReference>
<dbReference type="KEGG" id="agm:DCE93_08495"/>
<name>A0A2S0WWM2_9MICO</name>
<dbReference type="AlphaFoldDB" id="A0A2S0WWM2"/>
<dbReference type="OrthoDB" id="5066470at2"/>
<evidence type="ECO:0000313" key="1">
    <source>
        <dbReference type="EMBL" id="AWB95698.1"/>
    </source>
</evidence>
<keyword evidence="2" id="KW-1185">Reference proteome</keyword>
<gene>
    <name evidence="1" type="ORF">DCE93_08495</name>
</gene>
<dbReference type="EMBL" id="CP028913">
    <property type="protein sequence ID" value="AWB95698.1"/>
    <property type="molecule type" value="Genomic_DNA"/>
</dbReference>
<protein>
    <submittedName>
        <fullName evidence="1">Uncharacterized protein</fullName>
    </submittedName>
</protein>
<dbReference type="RefSeq" id="WP_108595507.1">
    <property type="nucleotide sequence ID" value="NZ_CP028913.1"/>
</dbReference>
<proteinExistence type="predicted"/>
<accession>A0A2S0WWM2</accession>
<sequence length="91" mass="9643">MIWDRLVQVDDAAKRVAAAEDATRPILAWRAILTGLASTGELDFEGLALLQQTDQAAFGLLIDGDAEAAPAPKSGNIPRLIESLERATVDG</sequence>
<evidence type="ECO:0000313" key="2">
    <source>
        <dbReference type="Proteomes" id="UP000244729"/>
    </source>
</evidence>
<reference evidence="1 2" key="1">
    <citation type="submission" date="2018-04" db="EMBL/GenBank/DDBJ databases">
        <authorList>
            <person name="Li J."/>
        </authorList>
    </citation>
    <scope>NUCLEOTIDE SEQUENCE [LARGE SCALE GENOMIC DNA]</scope>
    <source>
        <strain evidence="2">30A</strain>
    </source>
</reference>